<dbReference type="Pfam" id="PF14278">
    <property type="entry name" value="TetR_C_8"/>
    <property type="match status" value="1"/>
</dbReference>
<feature type="domain" description="Transcriptional regulator TetR C-terminal Firmicutes type" evidence="1">
    <location>
        <begin position="11"/>
        <end position="56"/>
    </location>
</feature>
<reference evidence="2" key="1">
    <citation type="submission" date="2021-10" db="EMBL/GenBank/DDBJ databases">
        <title>Anaerobic single-cell dispensing facilitates the cultivation of human gut bacteria.</title>
        <authorList>
            <person name="Afrizal A."/>
        </authorList>
    </citation>
    <scope>NUCLEOTIDE SEQUENCE</scope>
    <source>
        <strain evidence="2">CLA-AA-H215</strain>
    </source>
</reference>
<evidence type="ECO:0000259" key="1">
    <source>
        <dbReference type="Pfam" id="PF14278"/>
    </source>
</evidence>
<protein>
    <submittedName>
        <fullName evidence="2">TetR family transcriptional regulator C-terminal domain-containing protein</fullName>
    </submittedName>
</protein>
<keyword evidence="3" id="KW-1185">Reference proteome</keyword>
<dbReference type="InterPro" id="IPR039532">
    <property type="entry name" value="TetR_C_Firmicutes"/>
</dbReference>
<evidence type="ECO:0000313" key="2">
    <source>
        <dbReference type="EMBL" id="MCC2231909.1"/>
    </source>
</evidence>
<organism evidence="2 3">
    <name type="scientific">Hominifimenecus microfluidus</name>
    <dbReference type="NCBI Taxonomy" id="2885348"/>
    <lineage>
        <taxon>Bacteria</taxon>
        <taxon>Bacillati</taxon>
        <taxon>Bacillota</taxon>
        <taxon>Clostridia</taxon>
        <taxon>Lachnospirales</taxon>
        <taxon>Lachnospiraceae</taxon>
        <taxon>Hominifimenecus</taxon>
    </lineage>
</organism>
<dbReference type="EMBL" id="JAJEQR010000044">
    <property type="protein sequence ID" value="MCC2231909.1"/>
    <property type="molecule type" value="Genomic_DNA"/>
</dbReference>
<name>A0AAE3JF89_9FIRM</name>
<dbReference type="Proteomes" id="UP001198182">
    <property type="component" value="Unassembled WGS sequence"/>
</dbReference>
<dbReference type="RefSeq" id="WP_308454395.1">
    <property type="nucleotide sequence ID" value="NZ_JAJEQR010000044.1"/>
</dbReference>
<gene>
    <name evidence="2" type="ORF">LKD81_13030</name>
</gene>
<comment type="caution">
    <text evidence="2">The sequence shown here is derived from an EMBL/GenBank/DDBJ whole genome shotgun (WGS) entry which is preliminary data.</text>
</comment>
<evidence type="ECO:0000313" key="3">
    <source>
        <dbReference type="Proteomes" id="UP001198182"/>
    </source>
</evidence>
<dbReference type="AlphaFoldDB" id="A0AAE3JF89"/>
<accession>A0AAE3JF89</accession>
<dbReference type="Gene3D" id="1.10.357.10">
    <property type="entry name" value="Tetracycline Repressor, domain 2"/>
    <property type="match status" value="1"/>
</dbReference>
<sequence length="61" mass="7181">MDVRPILNRFQVPPDDQKYVMCYHISGLMAIINEWLKEDCRDSVEHIVAIMQLCIKQKFSA</sequence>
<proteinExistence type="predicted"/>